<protein>
    <recommendedName>
        <fullName evidence="1">IrrE N-terminal-like domain-containing protein</fullName>
    </recommendedName>
</protein>
<gene>
    <name evidence="2" type="ORF">SAMN05216544_1934</name>
</gene>
<evidence type="ECO:0000259" key="1">
    <source>
        <dbReference type="Pfam" id="PF06114"/>
    </source>
</evidence>
<sequence length="184" mass="21277">MRLSDDTYEEIKQAVADMFVDYDIKGVPLSSFEVAIKIGMTIIPYSALDSAMWLKAVGYSEDGYSVETNEGEWIIYYNDENKDYSRINQTIMHEIGHYILGHTQEGEIEEAEAKFFAKYALASPPLIHNMKKGQTTENVMEAFDIGYMAACYALQYYRKWIKYGKTDYVDYEIKIMDQLEIEIA</sequence>
<accession>A0A1G9YTP4</accession>
<dbReference type="EMBL" id="FNHZ01000006">
    <property type="protein sequence ID" value="SDN12542.1"/>
    <property type="molecule type" value="Genomic_DNA"/>
</dbReference>
<dbReference type="Proteomes" id="UP000187651">
    <property type="component" value="Unassembled WGS sequence"/>
</dbReference>
<dbReference type="InterPro" id="IPR010359">
    <property type="entry name" value="IrrE_HExxH"/>
</dbReference>
<reference evidence="3" key="1">
    <citation type="submission" date="2016-10" db="EMBL/GenBank/DDBJ databases">
        <authorList>
            <person name="Varghese N."/>
            <person name="Submissions S."/>
        </authorList>
    </citation>
    <scope>NUCLEOTIDE SEQUENCE [LARGE SCALE GENOMIC DNA]</scope>
    <source>
        <strain evidence="3">M83</strain>
    </source>
</reference>
<evidence type="ECO:0000313" key="3">
    <source>
        <dbReference type="Proteomes" id="UP000187651"/>
    </source>
</evidence>
<dbReference type="RefSeq" id="WP_074521956.1">
    <property type="nucleotide sequence ID" value="NZ_FNHZ01000006.1"/>
</dbReference>
<proteinExistence type="predicted"/>
<name>A0A1G9YTP4_9FIRM</name>
<dbReference type="Gene3D" id="1.10.10.2910">
    <property type="match status" value="1"/>
</dbReference>
<keyword evidence="3" id="KW-1185">Reference proteome</keyword>
<feature type="domain" description="IrrE N-terminal-like" evidence="1">
    <location>
        <begin position="63"/>
        <end position="154"/>
    </location>
</feature>
<dbReference type="Pfam" id="PF06114">
    <property type="entry name" value="Peptidase_M78"/>
    <property type="match status" value="1"/>
</dbReference>
<dbReference type="AlphaFoldDB" id="A0A1G9YTP4"/>
<evidence type="ECO:0000313" key="2">
    <source>
        <dbReference type="EMBL" id="SDN12542.1"/>
    </source>
</evidence>
<dbReference type="OrthoDB" id="9816277at2"/>
<organism evidence="2 3">
    <name type="scientific">Lachnospira pectinoschiza</name>
    <dbReference type="NCBI Taxonomy" id="28052"/>
    <lineage>
        <taxon>Bacteria</taxon>
        <taxon>Bacillati</taxon>
        <taxon>Bacillota</taxon>
        <taxon>Clostridia</taxon>
        <taxon>Lachnospirales</taxon>
        <taxon>Lachnospiraceae</taxon>
        <taxon>Lachnospira</taxon>
    </lineage>
</organism>